<evidence type="ECO:0000313" key="1">
    <source>
        <dbReference type="EnsemblPlants" id="Kaladp0746s0004.1.v1.1"/>
    </source>
</evidence>
<sequence>MQAREIELLVVKEPALKYDSLSNVPIFNSGVTLPWTDDMELLEFEETMGRLKDVSNSCATHMMLAYRKKLKSEQEAE</sequence>
<dbReference type="Proteomes" id="UP000594263">
    <property type="component" value="Unplaced"/>
</dbReference>
<accession>A0A7N0VEU6</accession>
<organism evidence="1 2">
    <name type="scientific">Kalanchoe fedtschenkoi</name>
    <name type="common">Lavender scallops</name>
    <name type="synonym">South American air plant</name>
    <dbReference type="NCBI Taxonomy" id="63787"/>
    <lineage>
        <taxon>Eukaryota</taxon>
        <taxon>Viridiplantae</taxon>
        <taxon>Streptophyta</taxon>
        <taxon>Embryophyta</taxon>
        <taxon>Tracheophyta</taxon>
        <taxon>Spermatophyta</taxon>
        <taxon>Magnoliopsida</taxon>
        <taxon>eudicotyledons</taxon>
        <taxon>Gunneridae</taxon>
        <taxon>Pentapetalae</taxon>
        <taxon>Saxifragales</taxon>
        <taxon>Crassulaceae</taxon>
        <taxon>Kalanchoe</taxon>
    </lineage>
</organism>
<dbReference type="EnsemblPlants" id="Kaladp0746s0004.1.v1.1">
    <property type="protein sequence ID" value="Kaladp0746s0004.1.v1.1"/>
    <property type="gene ID" value="Kaladp0746s0004.v1.1"/>
</dbReference>
<proteinExistence type="predicted"/>
<evidence type="ECO:0000313" key="2">
    <source>
        <dbReference type="Proteomes" id="UP000594263"/>
    </source>
</evidence>
<name>A0A7N0VEU6_KALFE</name>
<keyword evidence="2" id="KW-1185">Reference proteome</keyword>
<protein>
    <submittedName>
        <fullName evidence="1">Uncharacterized protein</fullName>
    </submittedName>
</protein>
<dbReference type="AlphaFoldDB" id="A0A7N0VEU6"/>
<dbReference type="Gramene" id="Kaladp0746s0004.1.v1.1">
    <property type="protein sequence ID" value="Kaladp0746s0004.1.v1.1"/>
    <property type="gene ID" value="Kaladp0746s0004.v1.1"/>
</dbReference>
<reference evidence="1" key="1">
    <citation type="submission" date="2021-01" db="UniProtKB">
        <authorList>
            <consortium name="EnsemblPlants"/>
        </authorList>
    </citation>
    <scope>IDENTIFICATION</scope>
</reference>